<evidence type="ECO:0000313" key="2">
    <source>
        <dbReference type="Proteomes" id="UP000241690"/>
    </source>
</evidence>
<dbReference type="EMBL" id="KZ679684">
    <property type="protein sequence ID" value="PTB52399.1"/>
    <property type="molecule type" value="Genomic_DNA"/>
</dbReference>
<organism evidence="1 2">
    <name type="scientific">Trichoderma harzianum CBS 226.95</name>
    <dbReference type="NCBI Taxonomy" id="983964"/>
    <lineage>
        <taxon>Eukaryota</taxon>
        <taxon>Fungi</taxon>
        <taxon>Dikarya</taxon>
        <taxon>Ascomycota</taxon>
        <taxon>Pezizomycotina</taxon>
        <taxon>Sordariomycetes</taxon>
        <taxon>Hypocreomycetidae</taxon>
        <taxon>Hypocreales</taxon>
        <taxon>Hypocreaceae</taxon>
        <taxon>Trichoderma</taxon>
    </lineage>
</organism>
<gene>
    <name evidence="1" type="ORF">M431DRAFT_510562</name>
</gene>
<protein>
    <submittedName>
        <fullName evidence="1">Uncharacterized protein</fullName>
    </submittedName>
</protein>
<reference evidence="1 2" key="1">
    <citation type="submission" date="2016-07" db="EMBL/GenBank/DDBJ databases">
        <title>Multiple horizontal gene transfer events from other fungi enriched the ability of initially mycotrophic Trichoderma (Ascomycota) to feed on dead plant biomass.</title>
        <authorList>
            <consortium name="DOE Joint Genome Institute"/>
            <person name="Aerts A."/>
            <person name="Atanasova L."/>
            <person name="Chenthamara K."/>
            <person name="Zhang J."/>
            <person name="Grujic M."/>
            <person name="Henrissat B."/>
            <person name="Kuo A."/>
            <person name="Salamov A."/>
            <person name="Lipzen A."/>
            <person name="Labutti K."/>
            <person name="Barry K."/>
            <person name="Miao Y."/>
            <person name="Rahimi M.J."/>
            <person name="Shen Q."/>
            <person name="Grigoriev I.V."/>
            <person name="Kubicek C.P."/>
            <person name="Druzhinina I.S."/>
        </authorList>
    </citation>
    <scope>NUCLEOTIDE SEQUENCE [LARGE SCALE GENOMIC DNA]</scope>
    <source>
        <strain evidence="1 2">CBS 226.95</strain>
    </source>
</reference>
<accession>A0A2T4A5Q7</accession>
<sequence>MGVFYHAKSSSVANISHIRRGCASALLPDESSGVRDRFRPRSPLWSRCRCLPPPRPLSRLQFPHSESSSLDRCRCASDSSWGSGWNGSNDPLLTLSLCRIIFASPLTIGKSTSLKTISRSSMCADGSLFHLVNVCVFAHDRYFDCDVGAFSRCRASATVTLRILVSGPVPFA</sequence>
<dbReference type="Proteomes" id="UP000241690">
    <property type="component" value="Unassembled WGS sequence"/>
</dbReference>
<evidence type="ECO:0000313" key="1">
    <source>
        <dbReference type="EMBL" id="PTB52399.1"/>
    </source>
</evidence>
<dbReference type="AlphaFoldDB" id="A0A2T4A5Q7"/>
<name>A0A2T4A5Q7_TRIHA</name>
<keyword evidence="2" id="KW-1185">Reference proteome</keyword>
<dbReference type="RefSeq" id="XP_024772076.1">
    <property type="nucleotide sequence ID" value="XM_024919502.1"/>
</dbReference>
<dbReference type="GeneID" id="36628071"/>
<proteinExistence type="predicted"/>